<evidence type="ECO:0000256" key="4">
    <source>
        <dbReference type="ARBA" id="ARBA00022771"/>
    </source>
</evidence>
<evidence type="ECO:0000313" key="11">
    <source>
        <dbReference type="EMBL" id="KAJ1523267.1"/>
    </source>
</evidence>
<name>A0AAV7XF02_9NEOP</name>
<dbReference type="Proteomes" id="UP001075354">
    <property type="component" value="Chromosome 10"/>
</dbReference>
<keyword evidence="4 8" id="KW-0863">Zinc-finger</keyword>
<feature type="domain" description="C2H2-type" evidence="10">
    <location>
        <begin position="269"/>
        <end position="291"/>
    </location>
</feature>
<comment type="subcellular location">
    <subcellularLocation>
        <location evidence="1">Nucleus</location>
    </subcellularLocation>
</comment>
<dbReference type="AlphaFoldDB" id="A0AAV7XF02"/>
<feature type="compositionally biased region" description="Polar residues" evidence="9">
    <location>
        <begin position="24"/>
        <end position="45"/>
    </location>
</feature>
<feature type="domain" description="C2H2-type" evidence="10">
    <location>
        <begin position="450"/>
        <end position="477"/>
    </location>
</feature>
<keyword evidence="3" id="KW-0677">Repeat</keyword>
<dbReference type="PROSITE" id="PS00028">
    <property type="entry name" value="ZINC_FINGER_C2H2_1"/>
    <property type="match status" value="9"/>
</dbReference>
<keyword evidence="6" id="KW-0238">DNA-binding</keyword>
<keyword evidence="12" id="KW-1185">Reference proteome</keyword>
<feature type="domain" description="C2H2-type" evidence="10">
    <location>
        <begin position="81"/>
        <end position="104"/>
    </location>
</feature>
<keyword evidence="5" id="KW-0862">Zinc</keyword>
<sequence>MSTNDDSQHSLVTSEPNNDHERTSSISISSAENRNGNVHNTTYNGHTTLKPNYKCDFCGKEFQKRSRLLSHVIVHSDEKDFVCAECGKAFKNKSQLCRHSNTHSIAPNFSCGICGRGFKHNDVAKHMRRFHSGPRKTKRGGVANPNAPVNSPFNSRQNIHPSLQPSQLSVFPQSQEGLFQQTQEALHQQIQQSVIILNQTHQDTILVQPKEERLVHQGKDQIVNKLNLFQEQEITKHHSLDLGVSPIDSLSNSSNDSMQIVQTSTSFMHSCKLCSMTFPTESELASHTVSHRLNHRMRKKQHQCHICHKTFTRASGLSAHMELHTRVERRREPNPDFSCNICGKMFTRPAGLKAHILQHGGVLRFWCEEPGCGKGFVHSYQLLRHKRTHSDILPYSCDVCGKFFRHNDLAKHMRIHTGDKPYVCEHCGKAFISSSSLRPHERMHLSLKDHMCEICNIGFTTSAGLRRHFKTHEEDTDALCSSCGKIFPSKLHHNLHLRESPHCSQQQQQQLQLKTEQQVQVQAEHQLQEVNLQQAQRMQVLPAPVSMIPVEQQVEVQQLSHIPVHGMSMQMEAPNSLSIPEVVSQLNHSGSGTAIAATIPQSAVPGHGQPASVDNLSVLVPFPVSVPITVPFGFSHSADQIHYNHFLSWEQKF</sequence>
<feature type="domain" description="C2H2-type" evidence="10">
    <location>
        <begin position="395"/>
        <end position="421"/>
    </location>
</feature>
<proteinExistence type="predicted"/>
<feature type="compositionally biased region" description="Polar residues" evidence="9">
    <location>
        <begin position="1"/>
        <end position="16"/>
    </location>
</feature>
<dbReference type="FunFam" id="3.30.160.60:FF:000202">
    <property type="entry name" value="Zinc finger protein 574"/>
    <property type="match status" value="1"/>
</dbReference>
<evidence type="ECO:0000313" key="12">
    <source>
        <dbReference type="Proteomes" id="UP001075354"/>
    </source>
</evidence>
<dbReference type="PANTHER" id="PTHR24409:SF295">
    <property type="entry name" value="AZ2-RELATED"/>
    <property type="match status" value="1"/>
</dbReference>
<feature type="region of interest" description="Disordered" evidence="9">
    <location>
        <begin position="1"/>
        <end position="45"/>
    </location>
</feature>
<keyword evidence="2" id="KW-0479">Metal-binding</keyword>
<feature type="domain" description="C2H2-type" evidence="10">
    <location>
        <begin position="365"/>
        <end position="394"/>
    </location>
</feature>
<accession>A0AAV7XF02</accession>
<protein>
    <recommendedName>
        <fullName evidence="10">C2H2-type domain-containing protein</fullName>
    </recommendedName>
</protein>
<dbReference type="SMART" id="SM00355">
    <property type="entry name" value="ZnF_C2H2"/>
    <property type="match status" value="11"/>
</dbReference>
<dbReference type="FunFam" id="3.30.160.60:FF:001498">
    <property type="entry name" value="Zinc finger protein 404"/>
    <property type="match status" value="1"/>
</dbReference>
<dbReference type="GO" id="GO:0008270">
    <property type="term" value="F:zinc ion binding"/>
    <property type="evidence" value="ECO:0007669"/>
    <property type="project" value="UniProtKB-KW"/>
</dbReference>
<dbReference type="PANTHER" id="PTHR24409">
    <property type="entry name" value="ZINC FINGER PROTEIN 142"/>
    <property type="match status" value="1"/>
</dbReference>
<organism evidence="11 12">
    <name type="scientific">Megalurothrips usitatus</name>
    <name type="common">bean blossom thrips</name>
    <dbReference type="NCBI Taxonomy" id="439358"/>
    <lineage>
        <taxon>Eukaryota</taxon>
        <taxon>Metazoa</taxon>
        <taxon>Ecdysozoa</taxon>
        <taxon>Arthropoda</taxon>
        <taxon>Hexapoda</taxon>
        <taxon>Insecta</taxon>
        <taxon>Pterygota</taxon>
        <taxon>Neoptera</taxon>
        <taxon>Paraneoptera</taxon>
        <taxon>Thysanoptera</taxon>
        <taxon>Terebrantia</taxon>
        <taxon>Thripoidea</taxon>
        <taxon>Thripidae</taxon>
        <taxon>Megalurothrips</taxon>
    </lineage>
</organism>
<feature type="domain" description="C2H2-type" evidence="10">
    <location>
        <begin position="302"/>
        <end position="329"/>
    </location>
</feature>
<feature type="domain" description="C2H2-type" evidence="10">
    <location>
        <begin position="53"/>
        <end position="80"/>
    </location>
</feature>
<evidence type="ECO:0000259" key="10">
    <source>
        <dbReference type="PROSITE" id="PS50157"/>
    </source>
</evidence>
<dbReference type="SUPFAM" id="SSF57667">
    <property type="entry name" value="beta-beta-alpha zinc fingers"/>
    <property type="match status" value="6"/>
</dbReference>
<dbReference type="GO" id="GO:0032502">
    <property type="term" value="P:developmental process"/>
    <property type="evidence" value="ECO:0007669"/>
    <property type="project" value="UniProtKB-ARBA"/>
</dbReference>
<evidence type="ECO:0000256" key="3">
    <source>
        <dbReference type="ARBA" id="ARBA00022737"/>
    </source>
</evidence>
<evidence type="ECO:0000256" key="5">
    <source>
        <dbReference type="ARBA" id="ARBA00022833"/>
    </source>
</evidence>
<feature type="domain" description="C2H2-type" evidence="10">
    <location>
        <begin position="422"/>
        <end position="449"/>
    </location>
</feature>
<reference evidence="11" key="1">
    <citation type="submission" date="2022-12" db="EMBL/GenBank/DDBJ databases">
        <title>Chromosome-level genome assembly of the bean flower thrips Megalurothrips usitatus.</title>
        <authorList>
            <person name="Ma L."/>
            <person name="Liu Q."/>
            <person name="Li H."/>
            <person name="Cai W."/>
        </authorList>
    </citation>
    <scope>NUCLEOTIDE SEQUENCE</scope>
    <source>
        <strain evidence="11">Cailab_2022a</strain>
    </source>
</reference>
<evidence type="ECO:0000256" key="9">
    <source>
        <dbReference type="SAM" id="MobiDB-lite"/>
    </source>
</evidence>
<comment type="caution">
    <text evidence="11">The sequence shown here is derived from an EMBL/GenBank/DDBJ whole genome shotgun (WGS) entry which is preliminary data.</text>
</comment>
<evidence type="ECO:0000256" key="8">
    <source>
        <dbReference type="PROSITE-ProRule" id="PRU00042"/>
    </source>
</evidence>
<evidence type="ECO:0000256" key="7">
    <source>
        <dbReference type="ARBA" id="ARBA00023242"/>
    </source>
</evidence>
<dbReference type="Pfam" id="PF00096">
    <property type="entry name" value="zf-C2H2"/>
    <property type="match status" value="7"/>
</dbReference>
<evidence type="ECO:0000256" key="6">
    <source>
        <dbReference type="ARBA" id="ARBA00023125"/>
    </source>
</evidence>
<evidence type="ECO:0000256" key="2">
    <source>
        <dbReference type="ARBA" id="ARBA00022723"/>
    </source>
</evidence>
<gene>
    <name evidence="11" type="ORF">ONE63_001146</name>
</gene>
<dbReference type="InterPro" id="IPR013087">
    <property type="entry name" value="Znf_C2H2_type"/>
</dbReference>
<dbReference type="EMBL" id="JAPTSV010000010">
    <property type="protein sequence ID" value="KAJ1523267.1"/>
    <property type="molecule type" value="Genomic_DNA"/>
</dbReference>
<feature type="domain" description="C2H2-type" evidence="10">
    <location>
        <begin position="109"/>
        <end position="136"/>
    </location>
</feature>
<keyword evidence="7" id="KW-0539">Nucleus</keyword>
<dbReference type="GO" id="GO:0000981">
    <property type="term" value="F:DNA-binding transcription factor activity, RNA polymerase II-specific"/>
    <property type="evidence" value="ECO:0007669"/>
    <property type="project" value="TreeGrafter"/>
</dbReference>
<dbReference type="Gene3D" id="3.30.160.60">
    <property type="entry name" value="Classic Zinc Finger"/>
    <property type="match status" value="8"/>
</dbReference>
<dbReference type="FunFam" id="3.30.160.60:FF:001004">
    <property type="entry name" value="Zinc finger protein 426"/>
    <property type="match status" value="1"/>
</dbReference>
<evidence type="ECO:0000256" key="1">
    <source>
        <dbReference type="ARBA" id="ARBA00004123"/>
    </source>
</evidence>
<dbReference type="GO" id="GO:0005634">
    <property type="term" value="C:nucleus"/>
    <property type="evidence" value="ECO:0007669"/>
    <property type="project" value="UniProtKB-SubCell"/>
</dbReference>
<dbReference type="InterPro" id="IPR036236">
    <property type="entry name" value="Znf_C2H2_sf"/>
</dbReference>
<feature type="compositionally biased region" description="Polar residues" evidence="9">
    <location>
        <begin position="147"/>
        <end position="162"/>
    </location>
</feature>
<feature type="region of interest" description="Disordered" evidence="9">
    <location>
        <begin position="132"/>
        <end position="162"/>
    </location>
</feature>
<feature type="domain" description="C2H2-type" evidence="10">
    <location>
        <begin position="478"/>
        <end position="507"/>
    </location>
</feature>
<dbReference type="Pfam" id="PF12874">
    <property type="entry name" value="zf-met"/>
    <property type="match status" value="1"/>
</dbReference>
<dbReference type="GO" id="GO:0000977">
    <property type="term" value="F:RNA polymerase II transcription regulatory region sequence-specific DNA binding"/>
    <property type="evidence" value="ECO:0007669"/>
    <property type="project" value="TreeGrafter"/>
</dbReference>
<feature type="domain" description="C2H2-type" evidence="10">
    <location>
        <begin position="337"/>
        <end position="361"/>
    </location>
</feature>
<dbReference type="PROSITE" id="PS50157">
    <property type="entry name" value="ZINC_FINGER_C2H2_2"/>
    <property type="match status" value="11"/>
</dbReference>